<dbReference type="Proteomes" id="UP001391051">
    <property type="component" value="Unassembled WGS sequence"/>
</dbReference>
<sequence length="98" mass="10779">MLRWSALLLGHSTRDAPSRAYLIPSPCDHKPSEELLRFPPVNDGVLRCIEGASMKIGPGMSRSDETSDPYLAGTASARAGGSRLDYPLWPYERFQASE</sequence>
<gene>
    <name evidence="1" type="ORF">PG986_004425</name>
</gene>
<organism evidence="1 2">
    <name type="scientific">Apiospora aurea</name>
    <dbReference type="NCBI Taxonomy" id="335848"/>
    <lineage>
        <taxon>Eukaryota</taxon>
        <taxon>Fungi</taxon>
        <taxon>Dikarya</taxon>
        <taxon>Ascomycota</taxon>
        <taxon>Pezizomycotina</taxon>
        <taxon>Sordariomycetes</taxon>
        <taxon>Xylariomycetidae</taxon>
        <taxon>Amphisphaeriales</taxon>
        <taxon>Apiosporaceae</taxon>
        <taxon>Apiospora</taxon>
    </lineage>
</organism>
<name>A0ABR1QMJ9_9PEZI</name>
<evidence type="ECO:0000313" key="1">
    <source>
        <dbReference type="EMBL" id="KAK7959571.1"/>
    </source>
</evidence>
<evidence type="ECO:0000313" key="2">
    <source>
        <dbReference type="Proteomes" id="UP001391051"/>
    </source>
</evidence>
<protein>
    <submittedName>
        <fullName evidence="1">Uncharacterized protein</fullName>
    </submittedName>
</protein>
<dbReference type="RefSeq" id="XP_066703274.1">
    <property type="nucleotide sequence ID" value="XM_066840647.1"/>
</dbReference>
<dbReference type="EMBL" id="JAQQWE010000003">
    <property type="protein sequence ID" value="KAK7959571.1"/>
    <property type="molecule type" value="Genomic_DNA"/>
</dbReference>
<dbReference type="GeneID" id="92073709"/>
<accession>A0ABR1QMJ9</accession>
<keyword evidence="2" id="KW-1185">Reference proteome</keyword>
<comment type="caution">
    <text evidence="1">The sequence shown here is derived from an EMBL/GenBank/DDBJ whole genome shotgun (WGS) entry which is preliminary data.</text>
</comment>
<proteinExistence type="predicted"/>
<reference evidence="1 2" key="1">
    <citation type="submission" date="2023-01" db="EMBL/GenBank/DDBJ databases">
        <title>Analysis of 21 Apiospora genomes using comparative genomics revels a genus with tremendous synthesis potential of carbohydrate active enzymes and secondary metabolites.</title>
        <authorList>
            <person name="Sorensen T."/>
        </authorList>
    </citation>
    <scope>NUCLEOTIDE SEQUENCE [LARGE SCALE GENOMIC DNA]</scope>
    <source>
        <strain evidence="1 2">CBS 24483</strain>
    </source>
</reference>